<dbReference type="InParanoid" id="I1C7B0"/>
<dbReference type="Proteomes" id="UP000009138">
    <property type="component" value="Unassembled WGS sequence"/>
</dbReference>
<dbReference type="GeneID" id="93616016"/>
<organism evidence="1 2">
    <name type="scientific">Rhizopus delemar (strain RA 99-880 / ATCC MYA-4621 / FGSC 9543 / NRRL 43880)</name>
    <name type="common">Mucormycosis agent</name>
    <name type="synonym">Rhizopus arrhizus var. delemar</name>
    <dbReference type="NCBI Taxonomy" id="246409"/>
    <lineage>
        <taxon>Eukaryota</taxon>
        <taxon>Fungi</taxon>
        <taxon>Fungi incertae sedis</taxon>
        <taxon>Mucoromycota</taxon>
        <taxon>Mucoromycotina</taxon>
        <taxon>Mucoromycetes</taxon>
        <taxon>Mucorales</taxon>
        <taxon>Mucorineae</taxon>
        <taxon>Rhizopodaceae</taxon>
        <taxon>Rhizopus</taxon>
    </lineage>
</organism>
<protein>
    <submittedName>
        <fullName evidence="1">Uncharacterized protein</fullName>
    </submittedName>
</protein>
<dbReference type="VEuPathDB" id="FungiDB:RO3G_09050"/>
<evidence type="ECO:0000313" key="2">
    <source>
        <dbReference type="Proteomes" id="UP000009138"/>
    </source>
</evidence>
<keyword evidence="2" id="KW-1185">Reference proteome</keyword>
<proteinExistence type="predicted"/>
<sequence>MAEINFDRLDPVVDPILKDGIAFENDAVGLLPCQDLDPTIPFV</sequence>
<evidence type="ECO:0000313" key="1">
    <source>
        <dbReference type="EMBL" id="EIE84340.1"/>
    </source>
</evidence>
<dbReference type="AlphaFoldDB" id="I1C7B0"/>
<accession>I1C7B0</accession>
<dbReference type="RefSeq" id="XP_067519736.1">
    <property type="nucleotide sequence ID" value="XM_067663635.1"/>
</dbReference>
<gene>
    <name evidence="1" type="ORF">RO3G_09050</name>
</gene>
<reference evidence="1 2" key="1">
    <citation type="journal article" date="2009" name="PLoS Genet.">
        <title>Genomic analysis of the basal lineage fungus Rhizopus oryzae reveals a whole-genome duplication.</title>
        <authorList>
            <person name="Ma L.-J."/>
            <person name="Ibrahim A.S."/>
            <person name="Skory C."/>
            <person name="Grabherr M.G."/>
            <person name="Burger G."/>
            <person name="Butler M."/>
            <person name="Elias M."/>
            <person name="Idnurm A."/>
            <person name="Lang B.F."/>
            <person name="Sone T."/>
            <person name="Abe A."/>
            <person name="Calvo S.E."/>
            <person name="Corrochano L.M."/>
            <person name="Engels R."/>
            <person name="Fu J."/>
            <person name="Hansberg W."/>
            <person name="Kim J.-M."/>
            <person name="Kodira C.D."/>
            <person name="Koehrsen M.J."/>
            <person name="Liu B."/>
            <person name="Miranda-Saavedra D."/>
            <person name="O'Leary S."/>
            <person name="Ortiz-Castellanos L."/>
            <person name="Poulter R."/>
            <person name="Rodriguez-Romero J."/>
            <person name="Ruiz-Herrera J."/>
            <person name="Shen Y.-Q."/>
            <person name="Zeng Q."/>
            <person name="Galagan J."/>
            <person name="Birren B.W."/>
            <person name="Cuomo C.A."/>
            <person name="Wickes B.L."/>
        </authorList>
    </citation>
    <scope>NUCLEOTIDE SEQUENCE [LARGE SCALE GENOMIC DNA]</scope>
    <source>
        <strain evidence="2">RA 99-880 / ATCC MYA-4621 / FGSC 9543 / NRRL 43880</strain>
    </source>
</reference>
<name>I1C7B0_RHIO9</name>
<dbReference type="EMBL" id="CH476737">
    <property type="protein sequence ID" value="EIE84340.1"/>
    <property type="molecule type" value="Genomic_DNA"/>
</dbReference>